<comment type="caution">
    <text evidence="2">The sequence shown here is derived from an EMBL/GenBank/DDBJ whole genome shotgun (WGS) entry which is preliminary data.</text>
</comment>
<feature type="domain" description="HTH marR-type" evidence="1">
    <location>
        <begin position="25"/>
        <end position="71"/>
    </location>
</feature>
<dbReference type="EMBL" id="BMOU01000008">
    <property type="protein sequence ID" value="GGO03608.1"/>
    <property type="molecule type" value="Genomic_DNA"/>
</dbReference>
<protein>
    <submittedName>
        <fullName evidence="2">MarR family transcriptional regulator</fullName>
    </submittedName>
</protein>
<proteinExistence type="predicted"/>
<keyword evidence="3" id="KW-1185">Reference proteome</keyword>
<evidence type="ECO:0000313" key="2">
    <source>
        <dbReference type="EMBL" id="GGO03608.1"/>
    </source>
</evidence>
<accession>A0A830GR83</accession>
<reference evidence="2" key="2">
    <citation type="submission" date="2020-09" db="EMBL/GenBank/DDBJ databases">
        <authorList>
            <person name="Sun Q."/>
            <person name="Ohkuma M."/>
        </authorList>
    </citation>
    <scope>NUCLEOTIDE SEQUENCE</scope>
    <source>
        <strain evidence="2">JCM 17820</strain>
    </source>
</reference>
<dbReference type="RefSeq" id="WP_189002057.1">
    <property type="nucleotide sequence ID" value="NZ_BMOU01000008.1"/>
</dbReference>
<gene>
    <name evidence="2" type="ORF">GCM10009030_39450</name>
</gene>
<dbReference type="Pfam" id="PF01047">
    <property type="entry name" value="MarR"/>
    <property type="match status" value="1"/>
</dbReference>
<evidence type="ECO:0000259" key="1">
    <source>
        <dbReference type="Pfam" id="PF01047"/>
    </source>
</evidence>
<reference evidence="2" key="1">
    <citation type="journal article" date="2014" name="Int. J. Syst. Evol. Microbiol.">
        <title>Complete genome sequence of Corynebacterium casei LMG S-19264T (=DSM 44701T), isolated from a smear-ripened cheese.</title>
        <authorList>
            <consortium name="US DOE Joint Genome Institute (JGI-PGF)"/>
            <person name="Walter F."/>
            <person name="Albersmeier A."/>
            <person name="Kalinowski J."/>
            <person name="Ruckert C."/>
        </authorList>
    </citation>
    <scope>NUCLEOTIDE SEQUENCE</scope>
    <source>
        <strain evidence="2">JCM 17820</strain>
    </source>
</reference>
<evidence type="ECO:0000313" key="3">
    <source>
        <dbReference type="Proteomes" id="UP000605784"/>
    </source>
</evidence>
<dbReference type="InterPro" id="IPR000835">
    <property type="entry name" value="HTH_MarR-typ"/>
</dbReference>
<sequence>MTESAAIDDVLEDLPPSAKLVYKVLEEDEPRTQQEIRDESWLCDRTTRYAVDRLEAAGLITSRPNPSDARQELYQRTG</sequence>
<name>A0A830GR83_9EURY</name>
<dbReference type="GO" id="GO:0003700">
    <property type="term" value="F:DNA-binding transcription factor activity"/>
    <property type="evidence" value="ECO:0007669"/>
    <property type="project" value="InterPro"/>
</dbReference>
<organism evidence="2 3">
    <name type="scientific">Haloarcula pellucida</name>
    <dbReference type="NCBI Taxonomy" id="1427151"/>
    <lineage>
        <taxon>Archaea</taxon>
        <taxon>Methanobacteriati</taxon>
        <taxon>Methanobacteriota</taxon>
        <taxon>Stenosarchaea group</taxon>
        <taxon>Halobacteria</taxon>
        <taxon>Halobacteriales</taxon>
        <taxon>Haloarculaceae</taxon>
        <taxon>Haloarcula</taxon>
    </lineage>
</organism>
<dbReference type="InterPro" id="IPR036388">
    <property type="entry name" value="WH-like_DNA-bd_sf"/>
</dbReference>
<dbReference type="Proteomes" id="UP000605784">
    <property type="component" value="Unassembled WGS sequence"/>
</dbReference>
<dbReference type="SUPFAM" id="SSF46785">
    <property type="entry name" value="Winged helix' DNA-binding domain"/>
    <property type="match status" value="1"/>
</dbReference>
<dbReference type="InterPro" id="IPR036390">
    <property type="entry name" value="WH_DNA-bd_sf"/>
</dbReference>
<dbReference type="Gene3D" id="1.10.10.10">
    <property type="entry name" value="Winged helix-like DNA-binding domain superfamily/Winged helix DNA-binding domain"/>
    <property type="match status" value="1"/>
</dbReference>
<dbReference type="AlphaFoldDB" id="A0A830GR83"/>